<comment type="pathway">
    <text evidence="3">Mycotoxin biosynthesis.</text>
</comment>
<evidence type="ECO:0000256" key="1">
    <source>
        <dbReference type="ARBA" id="ARBA00001971"/>
    </source>
</evidence>
<organism evidence="15 16">
    <name type="scientific">Lojkania enalia</name>
    <dbReference type="NCBI Taxonomy" id="147567"/>
    <lineage>
        <taxon>Eukaryota</taxon>
        <taxon>Fungi</taxon>
        <taxon>Dikarya</taxon>
        <taxon>Ascomycota</taxon>
        <taxon>Pezizomycotina</taxon>
        <taxon>Dothideomycetes</taxon>
        <taxon>Pleosporomycetidae</taxon>
        <taxon>Pleosporales</taxon>
        <taxon>Pleosporales incertae sedis</taxon>
        <taxon>Lojkania</taxon>
    </lineage>
</organism>
<dbReference type="PANTHER" id="PTHR46206:SF5">
    <property type="entry name" value="P450, PUTATIVE (EUROFUNG)-RELATED"/>
    <property type="match status" value="1"/>
</dbReference>
<dbReference type="Proteomes" id="UP000800093">
    <property type="component" value="Unassembled WGS sequence"/>
</dbReference>
<evidence type="ECO:0000256" key="13">
    <source>
        <dbReference type="PIRSR" id="PIRSR602403-1"/>
    </source>
</evidence>
<dbReference type="GO" id="GO:0005506">
    <property type="term" value="F:iron ion binding"/>
    <property type="evidence" value="ECO:0007669"/>
    <property type="project" value="InterPro"/>
</dbReference>
<dbReference type="InterPro" id="IPR002403">
    <property type="entry name" value="Cyt_P450_E_grp-IV"/>
</dbReference>
<feature type="non-terminal residue" evidence="15">
    <location>
        <position position="1"/>
    </location>
</feature>
<dbReference type="SUPFAM" id="SSF48264">
    <property type="entry name" value="Cytochrome P450"/>
    <property type="match status" value="1"/>
</dbReference>
<dbReference type="InterPro" id="IPR017972">
    <property type="entry name" value="Cyt_P450_CS"/>
</dbReference>
<dbReference type="InterPro" id="IPR036396">
    <property type="entry name" value="Cyt_P450_sf"/>
</dbReference>
<dbReference type="Gene3D" id="1.10.630.10">
    <property type="entry name" value="Cytochrome P450"/>
    <property type="match status" value="1"/>
</dbReference>
<evidence type="ECO:0000256" key="10">
    <source>
        <dbReference type="ARBA" id="ARBA00023004"/>
    </source>
</evidence>
<evidence type="ECO:0000256" key="9">
    <source>
        <dbReference type="ARBA" id="ARBA00023002"/>
    </source>
</evidence>
<dbReference type="PANTHER" id="PTHR46206">
    <property type="entry name" value="CYTOCHROME P450"/>
    <property type="match status" value="1"/>
</dbReference>
<evidence type="ECO:0000256" key="7">
    <source>
        <dbReference type="ARBA" id="ARBA00022723"/>
    </source>
</evidence>
<evidence type="ECO:0000256" key="3">
    <source>
        <dbReference type="ARBA" id="ARBA00004685"/>
    </source>
</evidence>
<dbReference type="GO" id="GO:0004497">
    <property type="term" value="F:monooxygenase activity"/>
    <property type="evidence" value="ECO:0007669"/>
    <property type="project" value="UniProtKB-KW"/>
</dbReference>
<evidence type="ECO:0000256" key="4">
    <source>
        <dbReference type="ARBA" id="ARBA00010617"/>
    </source>
</evidence>
<gene>
    <name evidence="15" type="ORF">CC78DRAFT_594132</name>
</gene>
<keyword evidence="10 13" id="KW-0408">Iron</keyword>
<evidence type="ECO:0000313" key="16">
    <source>
        <dbReference type="Proteomes" id="UP000800093"/>
    </source>
</evidence>
<dbReference type="InterPro" id="IPR001128">
    <property type="entry name" value="Cyt_P450"/>
</dbReference>
<evidence type="ECO:0000256" key="5">
    <source>
        <dbReference type="ARBA" id="ARBA00022617"/>
    </source>
</evidence>
<keyword evidence="6" id="KW-0812">Transmembrane</keyword>
<comment type="cofactor">
    <cofactor evidence="1 13">
        <name>heme</name>
        <dbReference type="ChEBI" id="CHEBI:30413"/>
    </cofactor>
</comment>
<keyword evidence="12" id="KW-0472">Membrane</keyword>
<reference evidence="16" key="1">
    <citation type="journal article" date="2020" name="Stud. Mycol.">
        <title>101 Dothideomycetes genomes: A test case for predicting lifestyles and emergence of pathogens.</title>
        <authorList>
            <person name="Haridas S."/>
            <person name="Albert R."/>
            <person name="Binder M."/>
            <person name="Bloem J."/>
            <person name="LaButti K."/>
            <person name="Salamov A."/>
            <person name="Andreopoulos B."/>
            <person name="Baker S."/>
            <person name="Barry K."/>
            <person name="Bills G."/>
            <person name="Bluhm B."/>
            <person name="Cannon C."/>
            <person name="Castanera R."/>
            <person name="Culley D."/>
            <person name="Daum C."/>
            <person name="Ezra D."/>
            <person name="Gonzalez J."/>
            <person name="Henrissat B."/>
            <person name="Kuo A."/>
            <person name="Liang C."/>
            <person name="Lipzen A."/>
            <person name="Lutzoni F."/>
            <person name="Magnuson J."/>
            <person name="Mondo S."/>
            <person name="Nolan M."/>
            <person name="Ohm R."/>
            <person name="Pangilinan J."/>
            <person name="Park H.-J."/>
            <person name="Ramirez L."/>
            <person name="Alfaro M."/>
            <person name="Sun H."/>
            <person name="Tritt A."/>
            <person name="Yoshinaga Y."/>
            <person name="Zwiers L.-H."/>
            <person name="Turgeon B."/>
            <person name="Goodwin S."/>
            <person name="Spatafora J."/>
            <person name="Crous P."/>
            <person name="Grigoriev I."/>
        </authorList>
    </citation>
    <scope>NUCLEOTIDE SEQUENCE [LARGE SCALE GENOMIC DNA]</scope>
    <source>
        <strain evidence="16">CBS 304.66</strain>
    </source>
</reference>
<evidence type="ECO:0000256" key="2">
    <source>
        <dbReference type="ARBA" id="ARBA00004370"/>
    </source>
</evidence>
<comment type="caution">
    <text evidence="15">The sequence shown here is derived from an EMBL/GenBank/DDBJ whole genome shotgun (WGS) entry which is preliminary data.</text>
</comment>
<keyword evidence="5 13" id="KW-0349">Heme</keyword>
<sequence length="460" mass="53083">RTTGKPFSIDYWRKRYLVLHPKYLADVRRASREHLSFIDTISDMFFMYNWVGDLFKSSRMVFAVIKGVNPQLSILSKSMLDESSFAFEKEIGALEEQGAKKIATLDVMTKICLRIMTRVVAGKELSRNEEFHQDALAYFQWNFLCGFIMLKLPLPAKIRDLVTWPMWKYHQCFRQEKLIKTIKPIVSIRLKELNASDEQEFDVIRCTLNLLDDYPLDSQSKYSPAHTMAHEALQLIWASGQFPAMTTTTMIFRLLEDKEYMEPLYQEAHAAIRKHGWSDGIFNELPKMDSFIRECLRFDSAFPLSPTRMVKGKPFTFFDGFTLPVGTRIAFPTDICQRDPNAISKPDVFDGFRFVDLAANTAKEQGGNCWAANHCSSNNLAFGYGNHACPGRFIAVRLLKIMMCRLIIDYEISWDREGDGPPRYVLEGASVPNWTQKIALRKRSSAQVEQERRSTSRVFM</sequence>
<evidence type="ECO:0000256" key="6">
    <source>
        <dbReference type="ARBA" id="ARBA00022692"/>
    </source>
</evidence>
<name>A0A9P4JY48_9PLEO</name>
<dbReference type="PRINTS" id="PR00465">
    <property type="entry name" value="EP450IV"/>
</dbReference>
<proteinExistence type="inferred from homology"/>
<dbReference type="Pfam" id="PF00067">
    <property type="entry name" value="p450"/>
    <property type="match status" value="1"/>
</dbReference>
<evidence type="ECO:0000256" key="14">
    <source>
        <dbReference type="RuleBase" id="RU000461"/>
    </source>
</evidence>
<accession>A0A9P4JY48</accession>
<dbReference type="OrthoDB" id="1844152at2759"/>
<comment type="similarity">
    <text evidence="4 14">Belongs to the cytochrome P450 family.</text>
</comment>
<dbReference type="PROSITE" id="PS00086">
    <property type="entry name" value="CYTOCHROME_P450"/>
    <property type="match status" value="1"/>
</dbReference>
<keyword evidence="8" id="KW-1133">Transmembrane helix</keyword>
<protein>
    <submittedName>
        <fullName evidence="15">Cytochrome P450</fullName>
    </submittedName>
</protein>
<keyword evidence="7 13" id="KW-0479">Metal-binding</keyword>
<evidence type="ECO:0000313" key="15">
    <source>
        <dbReference type="EMBL" id="KAF2258646.1"/>
    </source>
</evidence>
<keyword evidence="16" id="KW-1185">Reference proteome</keyword>
<dbReference type="GO" id="GO:0016020">
    <property type="term" value="C:membrane"/>
    <property type="evidence" value="ECO:0007669"/>
    <property type="project" value="UniProtKB-SubCell"/>
</dbReference>
<evidence type="ECO:0000256" key="8">
    <source>
        <dbReference type="ARBA" id="ARBA00022989"/>
    </source>
</evidence>
<evidence type="ECO:0000256" key="12">
    <source>
        <dbReference type="ARBA" id="ARBA00023136"/>
    </source>
</evidence>
<evidence type="ECO:0000256" key="11">
    <source>
        <dbReference type="ARBA" id="ARBA00023033"/>
    </source>
</evidence>
<keyword evidence="9 14" id="KW-0560">Oxidoreductase</keyword>
<keyword evidence="11 14" id="KW-0503">Monooxygenase</keyword>
<dbReference type="EMBL" id="ML986744">
    <property type="protein sequence ID" value="KAF2258646.1"/>
    <property type="molecule type" value="Genomic_DNA"/>
</dbReference>
<feature type="binding site" description="axial binding residue" evidence="13">
    <location>
        <position position="389"/>
    </location>
    <ligand>
        <name>heme</name>
        <dbReference type="ChEBI" id="CHEBI:30413"/>
    </ligand>
    <ligandPart>
        <name>Fe</name>
        <dbReference type="ChEBI" id="CHEBI:18248"/>
    </ligandPart>
</feature>
<dbReference type="GO" id="GO:0020037">
    <property type="term" value="F:heme binding"/>
    <property type="evidence" value="ECO:0007669"/>
    <property type="project" value="InterPro"/>
</dbReference>
<comment type="subcellular location">
    <subcellularLocation>
        <location evidence="2">Membrane</location>
    </subcellularLocation>
</comment>
<dbReference type="AlphaFoldDB" id="A0A9P4JY48"/>
<dbReference type="GO" id="GO:0016705">
    <property type="term" value="F:oxidoreductase activity, acting on paired donors, with incorporation or reduction of molecular oxygen"/>
    <property type="evidence" value="ECO:0007669"/>
    <property type="project" value="InterPro"/>
</dbReference>
<dbReference type="CDD" id="cd11041">
    <property type="entry name" value="CYP503A1-like"/>
    <property type="match status" value="1"/>
</dbReference>